<keyword evidence="5" id="KW-0119">Carbohydrate metabolism</keyword>
<dbReference type="Pfam" id="PF01081">
    <property type="entry name" value="Aldolase"/>
    <property type="match status" value="1"/>
</dbReference>
<evidence type="ECO:0000313" key="6">
    <source>
        <dbReference type="EMBL" id="KAF4405791.1"/>
    </source>
</evidence>
<dbReference type="InterPro" id="IPR000887">
    <property type="entry name" value="Aldlse_KDPG_KHG"/>
</dbReference>
<gene>
    <name evidence="6" type="ORF">GCU69_28820</name>
</gene>
<evidence type="ECO:0000256" key="3">
    <source>
        <dbReference type="ARBA" id="ARBA00011233"/>
    </source>
</evidence>
<evidence type="ECO:0000256" key="4">
    <source>
        <dbReference type="ARBA" id="ARBA00023239"/>
    </source>
</evidence>
<dbReference type="EMBL" id="WHPN01000404">
    <property type="protein sequence ID" value="KAF4405791.1"/>
    <property type="molecule type" value="Genomic_DNA"/>
</dbReference>
<reference evidence="6 7" key="1">
    <citation type="submission" date="2019-10" db="EMBL/GenBank/DDBJ databases">
        <title>Streptomyces tenebrisbrunneis sp.nov., an endogenous actinomycete isolated from of Lycium ruthenicum.</title>
        <authorList>
            <person name="Ma L."/>
        </authorList>
    </citation>
    <scope>NUCLEOTIDE SEQUENCE [LARGE SCALE GENOMIC DNA]</scope>
    <source>
        <strain evidence="6 7">TRM 66187</strain>
    </source>
</reference>
<protein>
    <submittedName>
        <fullName evidence="6">Bifunctional 4-hydroxy-2-oxoglutarate aldolase/2-dehydro-3-deoxy-phosphogluconate aldolase</fullName>
    </submittedName>
</protein>
<evidence type="ECO:0000256" key="2">
    <source>
        <dbReference type="ARBA" id="ARBA00006906"/>
    </source>
</evidence>
<dbReference type="CDD" id="cd00452">
    <property type="entry name" value="KDPG_aldolase"/>
    <property type="match status" value="1"/>
</dbReference>
<dbReference type="Gene3D" id="3.20.20.70">
    <property type="entry name" value="Aldolase class I"/>
    <property type="match status" value="1"/>
</dbReference>
<dbReference type="PANTHER" id="PTHR30246:SF1">
    <property type="entry name" value="2-DEHYDRO-3-DEOXY-6-PHOSPHOGALACTONATE ALDOLASE-RELATED"/>
    <property type="match status" value="1"/>
</dbReference>
<dbReference type="InterPro" id="IPR013785">
    <property type="entry name" value="Aldolase_TIM"/>
</dbReference>
<comment type="subunit">
    <text evidence="3">Homotrimer.</text>
</comment>
<evidence type="ECO:0000256" key="1">
    <source>
        <dbReference type="ARBA" id="ARBA00004761"/>
    </source>
</evidence>
<comment type="caution">
    <text evidence="6">The sequence shown here is derived from an EMBL/GenBank/DDBJ whole genome shotgun (WGS) entry which is preliminary data.</text>
</comment>
<dbReference type="PANTHER" id="PTHR30246">
    <property type="entry name" value="2-KETO-3-DEOXY-6-PHOSPHOGLUCONATE ALDOLASE"/>
    <property type="match status" value="1"/>
</dbReference>
<evidence type="ECO:0000313" key="7">
    <source>
        <dbReference type="Proteomes" id="UP000621266"/>
    </source>
</evidence>
<name>A0ABQ7FA72_9ACTN</name>
<accession>A0ABQ7FA72</accession>
<dbReference type="Proteomes" id="UP000621266">
    <property type="component" value="Unassembled WGS sequence"/>
</dbReference>
<dbReference type="SUPFAM" id="SSF51569">
    <property type="entry name" value="Aldolase"/>
    <property type="match status" value="1"/>
</dbReference>
<keyword evidence="7" id="KW-1185">Reference proteome</keyword>
<evidence type="ECO:0000256" key="5">
    <source>
        <dbReference type="ARBA" id="ARBA00023277"/>
    </source>
</evidence>
<dbReference type="RefSeq" id="WP_156207621.1">
    <property type="nucleotide sequence ID" value="NZ_WHPN01000404.1"/>
</dbReference>
<comment type="pathway">
    <text evidence="1">Carbohydrate acid metabolism.</text>
</comment>
<comment type="similarity">
    <text evidence="2">Belongs to the KHG/KDPG aldolase family.</text>
</comment>
<keyword evidence="4" id="KW-0456">Lyase</keyword>
<organism evidence="6 7">
    <name type="scientific">Streptomyces lycii</name>
    <dbReference type="NCBI Taxonomy" id="2654337"/>
    <lineage>
        <taxon>Bacteria</taxon>
        <taxon>Bacillati</taxon>
        <taxon>Actinomycetota</taxon>
        <taxon>Actinomycetes</taxon>
        <taxon>Kitasatosporales</taxon>
        <taxon>Streptomycetaceae</taxon>
        <taxon>Streptomyces</taxon>
    </lineage>
</organism>
<sequence>MNDLLHDLERDRLLVIFRGQSAGQCADLAEGLHEAGIRLFEVTLNSPDPFAGITALRDRLGAGARVGAGTVLTTGEVDRVAEAGGQFVVSPDIDAQVVERTRELGMGSVPGAFTPTEVVRAVRAGADAVKVFPISSAGAGHIRQLRGPLPDVPFVATGGVDEELAGECVEAGCAGVGVAVHLLGDPDDIASVVRGAQRFAKATARPRRPS</sequence>
<proteinExistence type="inferred from homology"/>